<gene>
    <name evidence="2" type="ORF">FEQUK3_LOCUS11082</name>
</gene>
<reference evidence="2" key="1">
    <citation type="submission" date="2021-05" db="EMBL/GenBank/DDBJ databases">
        <authorList>
            <person name="Khan N."/>
        </authorList>
    </citation>
    <scope>NUCLEOTIDE SEQUENCE</scope>
</reference>
<dbReference type="AlphaFoldDB" id="A0A8J2NET9"/>
<dbReference type="Proteomes" id="UP000693738">
    <property type="component" value="Unassembled WGS sequence"/>
</dbReference>
<proteinExistence type="predicted"/>
<evidence type="ECO:0000256" key="1">
    <source>
        <dbReference type="SAM" id="MobiDB-lite"/>
    </source>
</evidence>
<name>A0A8J2NET9_FUSEQ</name>
<evidence type="ECO:0000313" key="2">
    <source>
        <dbReference type="EMBL" id="CAG7565371.1"/>
    </source>
</evidence>
<organism evidence="2 3">
    <name type="scientific">Fusarium equiseti</name>
    <name type="common">Fusarium scirpi</name>
    <dbReference type="NCBI Taxonomy" id="61235"/>
    <lineage>
        <taxon>Eukaryota</taxon>
        <taxon>Fungi</taxon>
        <taxon>Dikarya</taxon>
        <taxon>Ascomycota</taxon>
        <taxon>Pezizomycotina</taxon>
        <taxon>Sordariomycetes</taxon>
        <taxon>Hypocreomycetidae</taxon>
        <taxon>Hypocreales</taxon>
        <taxon>Nectriaceae</taxon>
        <taxon>Fusarium</taxon>
        <taxon>Fusarium incarnatum-equiseti species complex</taxon>
    </lineage>
</organism>
<feature type="compositionally biased region" description="Basic and acidic residues" evidence="1">
    <location>
        <begin position="104"/>
        <end position="115"/>
    </location>
</feature>
<feature type="region of interest" description="Disordered" evidence="1">
    <location>
        <begin position="71"/>
        <end position="90"/>
    </location>
</feature>
<feature type="region of interest" description="Disordered" evidence="1">
    <location>
        <begin position="104"/>
        <end position="149"/>
    </location>
</feature>
<feature type="compositionally biased region" description="Acidic residues" evidence="1">
    <location>
        <begin position="71"/>
        <end position="82"/>
    </location>
</feature>
<protein>
    <submittedName>
        <fullName evidence="2">Uncharacterized protein</fullName>
    </submittedName>
</protein>
<evidence type="ECO:0000313" key="3">
    <source>
        <dbReference type="Proteomes" id="UP000693738"/>
    </source>
</evidence>
<sequence length="149" mass="16132">MMLWTGQSDHYDLVSSHMIGKVSDIRGLIHLTLLQSFPPPTSRKVAESLRDKEAVLPADVKSKGDAIWISSDDDFDTEDEGDAEGHALDDLRSCTTSTTSIADHFDSRSTKHSPIELEAATGVDTTPAVSLSLGENDPDLDTKLTYGCP</sequence>
<comment type="caution">
    <text evidence="2">The sequence shown here is derived from an EMBL/GenBank/DDBJ whole genome shotgun (WGS) entry which is preliminary data.</text>
</comment>
<dbReference type="EMBL" id="CAJSTJ010000182">
    <property type="protein sequence ID" value="CAG7565371.1"/>
    <property type="molecule type" value="Genomic_DNA"/>
</dbReference>
<accession>A0A8J2NET9</accession>